<dbReference type="InterPro" id="IPR000232">
    <property type="entry name" value="HSF_DNA-bd"/>
</dbReference>
<proteinExistence type="inferred from homology"/>
<dbReference type="GO" id="GO:0005634">
    <property type="term" value="C:nucleus"/>
    <property type="evidence" value="ECO:0007669"/>
    <property type="project" value="UniProtKB-SubCell"/>
</dbReference>
<dbReference type="OrthoDB" id="6418155at2759"/>
<evidence type="ECO:0000256" key="2">
    <source>
        <dbReference type="ARBA" id="ARBA00006403"/>
    </source>
</evidence>
<evidence type="ECO:0000256" key="7">
    <source>
        <dbReference type="RuleBase" id="RU004020"/>
    </source>
</evidence>
<evidence type="ECO:0000256" key="4">
    <source>
        <dbReference type="ARBA" id="ARBA00023125"/>
    </source>
</evidence>
<dbReference type="SUPFAM" id="SSF46785">
    <property type="entry name" value="Winged helix' DNA-binding domain"/>
    <property type="match status" value="1"/>
</dbReference>
<organism evidence="9 10">
    <name type="scientific">Ictalurus punctatus</name>
    <name type="common">Channel catfish</name>
    <name type="synonym">Silurus punctatus</name>
    <dbReference type="NCBI Taxonomy" id="7998"/>
    <lineage>
        <taxon>Eukaryota</taxon>
        <taxon>Metazoa</taxon>
        <taxon>Chordata</taxon>
        <taxon>Craniata</taxon>
        <taxon>Vertebrata</taxon>
        <taxon>Euteleostomi</taxon>
        <taxon>Actinopterygii</taxon>
        <taxon>Neopterygii</taxon>
        <taxon>Teleostei</taxon>
        <taxon>Ostariophysi</taxon>
        <taxon>Siluriformes</taxon>
        <taxon>Ictaluridae</taxon>
        <taxon>Ictalurus</taxon>
    </lineage>
</organism>
<evidence type="ECO:0000256" key="1">
    <source>
        <dbReference type="ARBA" id="ARBA00004123"/>
    </source>
</evidence>
<dbReference type="KEGG" id="ipu:108260262"/>
<dbReference type="PANTHER" id="PTHR10015:SF278">
    <property type="entry name" value="HEAT SHOCK FACTOR PROTEIN 5"/>
    <property type="match status" value="1"/>
</dbReference>
<keyword evidence="3" id="KW-0805">Transcription regulation</keyword>
<dbReference type="GO" id="GO:0003700">
    <property type="term" value="F:DNA-binding transcription factor activity"/>
    <property type="evidence" value="ECO:0007669"/>
    <property type="project" value="InterPro"/>
</dbReference>
<sequence length="349" mass="39840">MEIDKTGSTIKINSNHFPSKLWHLVNHPQICSICWDETGEGILIDQRTFEAEVLFSSKSQMRQYFKTTDFTSFVRQLNLYGFRKMRPDFEVSEKQLDSTSIYAQTHHYHNPNFKRANPELLVNLKRLTALNKARLADGIEMPRQSFRPFHYPLLNSPDAMKNGLGSVFDEHQRTPYHHRGNDFQRVKECERTPKPSQEFVMGIGDPGSVFHHFPMDSLPCARPSSPMHMHYGSQSAVPTAMLGAFIPHQSLYRFYSPVYQCYSPGFYDSNIPYSQQPAASYAHCGYYPDFSVSYFQCTGQNPNFQAGDAPDLRKSYVNLDTVFNVADEMQASAASSNLPTNEKSPVKTV</sequence>
<feature type="domain" description="HSF-type DNA-binding" evidence="8">
    <location>
        <begin position="13"/>
        <end position="127"/>
    </location>
</feature>
<keyword evidence="5" id="KW-0804">Transcription</keyword>
<dbReference type="InterPro" id="IPR036390">
    <property type="entry name" value="WH_DNA-bd_sf"/>
</dbReference>
<dbReference type="Gene3D" id="1.10.10.10">
    <property type="entry name" value="Winged helix-like DNA-binding domain superfamily/Winged helix DNA-binding domain"/>
    <property type="match status" value="1"/>
</dbReference>
<name>A0A2D0QET1_ICTPU</name>
<evidence type="ECO:0000313" key="9">
    <source>
        <dbReference type="Proteomes" id="UP000221080"/>
    </source>
</evidence>
<comment type="subcellular location">
    <subcellularLocation>
        <location evidence="1">Nucleus</location>
    </subcellularLocation>
</comment>
<dbReference type="GO" id="GO:0043565">
    <property type="term" value="F:sequence-specific DNA binding"/>
    <property type="evidence" value="ECO:0007669"/>
    <property type="project" value="InterPro"/>
</dbReference>
<dbReference type="Proteomes" id="UP000221080">
    <property type="component" value="Chromosome 28"/>
</dbReference>
<reference evidence="9" key="1">
    <citation type="journal article" date="2016" name="Nat. Commun.">
        <title>The channel catfish genome sequence provides insights into the evolution of scale formation in teleosts.</title>
        <authorList>
            <person name="Liu Z."/>
            <person name="Liu S."/>
            <person name="Yao J."/>
            <person name="Bao L."/>
            <person name="Zhang J."/>
            <person name="Li Y."/>
            <person name="Jiang C."/>
            <person name="Sun L."/>
            <person name="Wang R."/>
            <person name="Zhang Y."/>
            <person name="Zhou T."/>
            <person name="Zeng Q."/>
            <person name="Fu Q."/>
            <person name="Gao S."/>
            <person name="Li N."/>
            <person name="Koren S."/>
            <person name="Jiang Y."/>
            <person name="Zimin A."/>
            <person name="Xu P."/>
            <person name="Phillippy A.M."/>
            <person name="Geng X."/>
            <person name="Song L."/>
            <person name="Sun F."/>
            <person name="Li C."/>
            <person name="Wang X."/>
            <person name="Chen A."/>
            <person name="Jin Y."/>
            <person name="Yuan Z."/>
            <person name="Yang Y."/>
            <person name="Tan S."/>
            <person name="Peatman E."/>
            <person name="Lu J."/>
            <person name="Qin Z."/>
            <person name="Dunham R."/>
            <person name="Li Z."/>
            <person name="Sonstegard T."/>
            <person name="Feng J."/>
            <person name="Danzmann R.G."/>
            <person name="Schroeder S."/>
            <person name="Scheffler B."/>
            <person name="Duke M.V."/>
            <person name="Ballard L."/>
            <person name="Kucuktas H."/>
            <person name="Kaltenboeck L."/>
            <person name="Liu H."/>
            <person name="Armbruster J."/>
            <person name="Xie Y."/>
            <person name="Kirby M.L."/>
            <person name="Tian Y."/>
            <person name="Flanagan M.E."/>
            <person name="Mu W."/>
            <person name="Waldbieser G.C."/>
        </authorList>
    </citation>
    <scope>NUCLEOTIDE SEQUENCE [LARGE SCALE GENOMIC DNA]</scope>
    <source>
        <strain evidence="9">SDA103</strain>
    </source>
</reference>
<dbReference type="SMART" id="SM00415">
    <property type="entry name" value="HSF"/>
    <property type="match status" value="1"/>
</dbReference>
<dbReference type="AlphaFoldDB" id="A0A2D0QET1"/>
<keyword evidence="6" id="KW-0539">Nucleus</keyword>
<gene>
    <name evidence="10" type="primary">hsf5</name>
</gene>
<dbReference type="FunFam" id="1.10.10.10:FF:000349">
    <property type="entry name" value="Heat shock transcription factor, Y-linked"/>
    <property type="match status" value="1"/>
</dbReference>
<evidence type="ECO:0000256" key="5">
    <source>
        <dbReference type="ARBA" id="ARBA00023163"/>
    </source>
</evidence>
<protein>
    <submittedName>
        <fullName evidence="10">Heat shock factor protein 5 isoform X1</fullName>
    </submittedName>
</protein>
<dbReference type="PANTHER" id="PTHR10015">
    <property type="entry name" value="HEAT SHOCK TRANSCRIPTION FACTOR"/>
    <property type="match status" value="1"/>
</dbReference>
<dbReference type="InterPro" id="IPR036388">
    <property type="entry name" value="WH-like_DNA-bd_sf"/>
</dbReference>
<dbReference type="GeneID" id="108260262"/>
<evidence type="ECO:0000256" key="3">
    <source>
        <dbReference type="ARBA" id="ARBA00023015"/>
    </source>
</evidence>
<keyword evidence="4" id="KW-0238">DNA-binding</keyword>
<keyword evidence="10" id="KW-0346">Stress response</keyword>
<dbReference type="RefSeq" id="XP_017315870.1">
    <property type="nucleotide sequence ID" value="XM_017460381.3"/>
</dbReference>
<reference evidence="10" key="2">
    <citation type="submission" date="2025-08" db="UniProtKB">
        <authorList>
            <consortium name="RefSeq"/>
        </authorList>
    </citation>
    <scope>IDENTIFICATION</scope>
    <source>
        <tissue evidence="10">Blood</tissue>
    </source>
</reference>
<evidence type="ECO:0000256" key="6">
    <source>
        <dbReference type="ARBA" id="ARBA00023242"/>
    </source>
</evidence>
<evidence type="ECO:0000259" key="8">
    <source>
        <dbReference type="SMART" id="SM00415"/>
    </source>
</evidence>
<dbReference type="CTD" id="124535"/>
<dbReference type="Pfam" id="PF00447">
    <property type="entry name" value="HSF_DNA-bind"/>
    <property type="match status" value="1"/>
</dbReference>
<accession>A0A2D0QET1</accession>
<keyword evidence="9" id="KW-1185">Reference proteome</keyword>
<evidence type="ECO:0000313" key="10">
    <source>
        <dbReference type="RefSeq" id="XP_017315870.1"/>
    </source>
</evidence>
<comment type="similarity">
    <text evidence="2 7">Belongs to the HSF family.</text>
</comment>